<dbReference type="OrthoDB" id="276422at2759"/>
<dbReference type="EC" id="2.7.7.6" evidence="2 8"/>
<gene>
    <name evidence="12" type="ORF">SEMRO_453_G146140.1</name>
</gene>
<dbReference type="GO" id="GO:0003899">
    <property type="term" value="F:DNA-directed RNA polymerase activity"/>
    <property type="evidence" value="ECO:0007669"/>
    <property type="project" value="UniProtKB-EC"/>
</dbReference>
<protein>
    <recommendedName>
        <fullName evidence="2 8">DNA-directed RNA polymerase</fullName>
        <ecNumber evidence="2 8">2.7.7.6</ecNumber>
    </recommendedName>
</protein>
<comment type="caution">
    <text evidence="12">The sequence shown here is derived from an EMBL/GenBank/DDBJ whole genome shotgun (WGS) entry which is preliminary data.</text>
</comment>
<evidence type="ECO:0000256" key="4">
    <source>
        <dbReference type="ARBA" id="ARBA00022679"/>
    </source>
</evidence>
<feature type="compositionally biased region" description="Polar residues" evidence="10">
    <location>
        <begin position="174"/>
        <end position="183"/>
    </location>
</feature>
<feature type="region of interest" description="Disordered" evidence="10">
    <location>
        <begin position="308"/>
        <end position="352"/>
    </location>
</feature>
<dbReference type="PROSITE" id="PS00489">
    <property type="entry name" value="RNA_POL_PHAGE_2"/>
    <property type="match status" value="1"/>
</dbReference>
<evidence type="ECO:0000313" key="13">
    <source>
        <dbReference type="Proteomes" id="UP001153069"/>
    </source>
</evidence>
<evidence type="ECO:0000256" key="3">
    <source>
        <dbReference type="ARBA" id="ARBA00022478"/>
    </source>
</evidence>
<dbReference type="InterPro" id="IPR002092">
    <property type="entry name" value="DNA-dir_Rpol_phage-type"/>
</dbReference>
<feature type="compositionally biased region" description="Low complexity" evidence="10">
    <location>
        <begin position="308"/>
        <end position="327"/>
    </location>
</feature>
<feature type="region of interest" description="Disordered" evidence="10">
    <location>
        <begin position="140"/>
        <end position="188"/>
    </location>
</feature>
<evidence type="ECO:0000256" key="8">
    <source>
        <dbReference type="RuleBase" id="RU003805"/>
    </source>
</evidence>
<reference evidence="12" key="1">
    <citation type="submission" date="2020-06" db="EMBL/GenBank/DDBJ databases">
        <authorList>
            <consortium name="Plant Systems Biology data submission"/>
        </authorList>
    </citation>
    <scope>NUCLEOTIDE SEQUENCE</scope>
    <source>
        <strain evidence="12">D6</strain>
    </source>
</reference>
<dbReference type="InterPro" id="IPR043502">
    <property type="entry name" value="DNA/RNA_pol_sf"/>
</dbReference>
<evidence type="ECO:0000256" key="6">
    <source>
        <dbReference type="ARBA" id="ARBA00023163"/>
    </source>
</evidence>
<feature type="coiled-coil region" evidence="9">
    <location>
        <begin position="415"/>
        <end position="449"/>
    </location>
</feature>
<dbReference type="AlphaFoldDB" id="A0A9N8E247"/>
<name>A0A9N8E247_9STRA</name>
<keyword evidence="5 8" id="KW-0548">Nucleotidyltransferase</keyword>
<dbReference type="Proteomes" id="UP001153069">
    <property type="component" value="Unassembled WGS sequence"/>
</dbReference>
<evidence type="ECO:0000256" key="7">
    <source>
        <dbReference type="ARBA" id="ARBA00048552"/>
    </source>
</evidence>
<comment type="function">
    <text evidence="8">DNA-dependent RNA polymerase catalyzes the transcription of DNA into RNA using the four ribonucleoside triphosphates as substrates.</text>
</comment>
<keyword evidence="6 8" id="KW-0804">Transcription</keyword>
<accession>A0A9N8E247</accession>
<dbReference type="GO" id="GO:0034245">
    <property type="term" value="C:mitochondrial DNA-directed RNA polymerase complex"/>
    <property type="evidence" value="ECO:0007669"/>
    <property type="project" value="TreeGrafter"/>
</dbReference>
<dbReference type="InterPro" id="IPR029262">
    <property type="entry name" value="RPOL_N"/>
</dbReference>
<keyword evidence="9" id="KW-0175">Coiled coil</keyword>
<keyword evidence="4 8" id="KW-0808">Transferase</keyword>
<dbReference type="InterPro" id="IPR046950">
    <property type="entry name" value="DNA-dir_Rpol_C_phage-type"/>
</dbReference>
<dbReference type="Gene3D" id="1.10.287.280">
    <property type="match status" value="1"/>
</dbReference>
<feature type="region of interest" description="Disordered" evidence="10">
    <location>
        <begin position="200"/>
        <end position="227"/>
    </location>
</feature>
<comment type="catalytic activity">
    <reaction evidence="7 8">
        <text>RNA(n) + a ribonucleoside 5'-triphosphate = RNA(n+1) + diphosphate</text>
        <dbReference type="Rhea" id="RHEA:21248"/>
        <dbReference type="Rhea" id="RHEA-COMP:14527"/>
        <dbReference type="Rhea" id="RHEA-COMP:17342"/>
        <dbReference type="ChEBI" id="CHEBI:33019"/>
        <dbReference type="ChEBI" id="CHEBI:61557"/>
        <dbReference type="ChEBI" id="CHEBI:140395"/>
        <dbReference type="EC" id="2.7.7.6"/>
    </reaction>
</comment>
<evidence type="ECO:0000256" key="9">
    <source>
        <dbReference type="SAM" id="Coils"/>
    </source>
</evidence>
<keyword evidence="3 8" id="KW-0240">DNA-directed RNA polymerase</keyword>
<dbReference type="EMBL" id="CAICTM010000452">
    <property type="protein sequence ID" value="CAB9510800.1"/>
    <property type="molecule type" value="Genomic_DNA"/>
</dbReference>
<dbReference type="PANTHER" id="PTHR10102:SF0">
    <property type="entry name" value="DNA-DIRECTED RNA POLYMERASE, MITOCHONDRIAL"/>
    <property type="match status" value="1"/>
</dbReference>
<proteinExistence type="inferred from homology"/>
<feature type="domain" description="DNA-directed RNA polymerase N-terminal" evidence="11">
    <location>
        <begin position="238"/>
        <end position="643"/>
    </location>
</feature>
<dbReference type="PANTHER" id="PTHR10102">
    <property type="entry name" value="DNA-DIRECTED RNA POLYMERASE, MITOCHONDRIAL"/>
    <property type="match status" value="1"/>
</dbReference>
<dbReference type="SUPFAM" id="SSF56672">
    <property type="entry name" value="DNA/RNA polymerases"/>
    <property type="match status" value="1"/>
</dbReference>
<feature type="compositionally biased region" description="Basic and acidic residues" evidence="10">
    <location>
        <begin position="683"/>
        <end position="693"/>
    </location>
</feature>
<dbReference type="SMART" id="SM01311">
    <property type="entry name" value="RPOL_N"/>
    <property type="match status" value="1"/>
</dbReference>
<dbReference type="InterPro" id="IPR037159">
    <property type="entry name" value="RNA_POL_N_sf"/>
</dbReference>
<sequence>MHKSVSQFHLLSRRQWARRSRNPVIWRHSRRHSSVVPWKTSRLEHHRQFPQYYQYHRALLSTAVASQPPDDDEDDELDEEIEALAASCFPLDDGEDDYLMKDDIRHLREQRRRMDHASLDLELGDTSSWEQQQQDVILESDDEEDDNHEFGMDPFDFPSFPEGSPAAELDRQNRQLQSESPQRYQPVLSPLDMLERIIDNNNSNNNEETTFDPLSYSGPPQHHAHQHAHLTKEQRLRQLQLQLECEAQQEAVQKYQKMTQLTRSRKDYASLNSLQKLILHWYQPIRDEIQATQLGYIFRGDIQQQQQQQQQQQSVQNSNKQKQTQTQETINDDDDDENDDDNDNNNNIRPNRTAIHRYGPLLNTVEPEKLAVILTHETLTQIIAKTQEQMNYGGGISLVDLAMKLGRSVEQEVLLQRILKQKMQEERQKQEEEQQNKNKNDAVAAFAKETLGRTSSKDSTTTKTAQPFSYTESRLLSYLRELAPDDQNAKNARMVAYAVRRARRALNADEWSMRDRAQVGTILLKILLDHATIRLPDGSVQPAFRMERRWNHSAKRIKSTNYILVHDALWKLAVADEFESIAAQTTRHKPMVIPPEPWTSPQQGGYAWLKTDLVRFHGSKLQREALDEADLTPVLDGLNALSREPWVINKTVLNVAQQCWDRNVPLGDIPSRTDLVVPPEPTPPERTKFKSSDDPDFDEAYVEQKKKEWAKEFNSFKEARNRYRRVQQKNRDLFSLRCSAMLKLGQAKQFQDYDSIYFPYNLDFRGRAYPIPPHFSNVGSDLCRGVLKFAKAKPLGKRGLFWLHVHVANLAGKDKMTFDDRAQYSMDNLENIRKSVQDPLGENDESGERPWWMSLDDPFQGLATCHEIVNAIDSGNPETYMCSLPVHMDGSCNGLQHYAALGRDIVGGTAVNLCNYDEPQDVYIGVMEEVIRRVAEEAEREIEYDVDNPELSKKERKEILHNKSAKLVNGLIDRGVVKRTVMTSVYGVTYIGARQQIQEKIEEKLEELGRDLDEVNYEVFAASGYLAQVTMEVIGDLFTGAKLTMNWLTKCARLLSAKGYPVAWMTPLGLPCIQPYRQKRTSKVVTALASVLIADFSDDLPIHKSRSVSAFPPNYIHSLDSTHMLMTAMEMDRRGLSFSAVHDSFWTHPCDVDEMNEALRDQFVELYSHPLLEELKTSFEIRYPDISFPDLPDKGSLDLEEVKESLFFFQ</sequence>
<dbReference type="PROSITE" id="PS00900">
    <property type="entry name" value="RNA_POL_PHAGE_1"/>
    <property type="match status" value="1"/>
</dbReference>
<evidence type="ECO:0000256" key="2">
    <source>
        <dbReference type="ARBA" id="ARBA00012418"/>
    </source>
</evidence>
<evidence type="ECO:0000313" key="12">
    <source>
        <dbReference type="EMBL" id="CAB9510800.1"/>
    </source>
</evidence>
<feature type="region of interest" description="Disordered" evidence="10">
    <location>
        <begin position="671"/>
        <end position="696"/>
    </location>
</feature>
<dbReference type="GO" id="GO:0006390">
    <property type="term" value="P:mitochondrial transcription"/>
    <property type="evidence" value="ECO:0007669"/>
    <property type="project" value="TreeGrafter"/>
</dbReference>
<evidence type="ECO:0000256" key="10">
    <source>
        <dbReference type="SAM" id="MobiDB-lite"/>
    </source>
</evidence>
<evidence type="ECO:0000256" key="5">
    <source>
        <dbReference type="ARBA" id="ARBA00022695"/>
    </source>
</evidence>
<evidence type="ECO:0000259" key="11">
    <source>
        <dbReference type="SMART" id="SM01311"/>
    </source>
</evidence>
<comment type="similarity">
    <text evidence="1 8">Belongs to the phage and mitochondrial RNA polymerase family.</text>
</comment>
<dbReference type="GO" id="GO:0003677">
    <property type="term" value="F:DNA binding"/>
    <property type="evidence" value="ECO:0007669"/>
    <property type="project" value="InterPro"/>
</dbReference>
<dbReference type="Pfam" id="PF00940">
    <property type="entry name" value="RNA_pol"/>
    <property type="match status" value="1"/>
</dbReference>
<evidence type="ECO:0000256" key="1">
    <source>
        <dbReference type="ARBA" id="ARBA00009493"/>
    </source>
</evidence>
<dbReference type="Pfam" id="PF14700">
    <property type="entry name" value="RPOL_N"/>
    <property type="match status" value="1"/>
</dbReference>
<organism evidence="12 13">
    <name type="scientific">Seminavis robusta</name>
    <dbReference type="NCBI Taxonomy" id="568900"/>
    <lineage>
        <taxon>Eukaryota</taxon>
        <taxon>Sar</taxon>
        <taxon>Stramenopiles</taxon>
        <taxon>Ochrophyta</taxon>
        <taxon>Bacillariophyta</taxon>
        <taxon>Bacillariophyceae</taxon>
        <taxon>Bacillariophycidae</taxon>
        <taxon>Naviculales</taxon>
        <taxon>Naviculaceae</taxon>
        <taxon>Seminavis</taxon>
    </lineage>
</organism>
<feature type="compositionally biased region" description="Acidic residues" evidence="10">
    <location>
        <begin position="330"/>
        <end position="343"/>
    </location>
</feature>
<dbReference type="Gene3D" id="1.10.1320.10">
    <property type="entry name" value="DNA-directed RNA polymerase, N-terminal domain"/>
    <property type="match status" value="1"/>
</dbReference>
<keyword evidence="13" id="KW-1185">Reference proteome</keyword>
<dbReference type="Gene3D" id="1.10.150.20">
    <property type="entry name" value="5' to 3' exonuclease, C-terminal subdomain"/>
    <property type="match status" value="1"/>
</dbReference>